<keyword evidence="2" id="KW-0547">Nucleotide-binding</keyword>
<accession>A0AAY4BP84</accession>
<proteinExistence type="inferred from homology"/>
<dbReference type="Pfam" id="PF04548">
    <property type="entry name" value="AIG1"/>
    <property type="match status" value="1"/>
</dbReference>
<keyword evidence="4" id="KW-1133">Transmembrane helix</keyword>
<evidence type="ECO:0000259" key="5">
    <source>
        <dbReference type="PROSITE" id="PS51720"/>
    </source>
</evidence>
<evidence type="ECO:0000313" key="7">
    <source>
        <dbReference type="Proteomes" id="UP000694580"/>
    </source>
</evidence>
<dbReference type="GeneTree" id="ENSGT01150000286992"/>
<keyword evidence="4" id="KW-0472">Membrane</keyword>
<dbReference type="InterPro" id="IPR045058">
    <property type="entry name" value="GIMA/IAN/Toc"/>
</dbReference>
<dbReference type="Ensembl" id="ENSDCDT00010024448.1">
    <property type="protein sequence ID" value="ENSDCDP00010021941.1"/>
    <property type="gene ID" value="ENSDCDG00010011122.1"/>
</dbReference>
<evidence type="ECO:0000313" key="6">
    <source>
        <dbReference type="Ensembl" id="ENSDCDP00010021941.1"/>
    </source>
</evidence>
<evidence type="ECO:0000256" key="1">
    <source>
        <dbReference type="ARBA" id="ARBA00008535"/>
    </source>
</evidence>
<reference evidence="6" key="1">
    <citation type="submission" date="2025-08" db="UniProtKB">
        <authorList>
            <consortium name="Ensembl"/>
        </authorList>
    </citation>
    <scope>IDENTIFICATION</scope>
</reference>
<evidence type="ECO:0000256" key="2">
    <source>
        <dbReference type="ARBA" id="ARBA00022741"/>
    </source>
</evidence>
<sequence length="318" mass="35125">VLKNMIVLIGKTGDGKSSSANTILQRSTFSVRTSPHSETGKCTVERGSIKGRKVAVVDTPGFFDTHCPDEKLKPEIVKCVVECSPGPHAFIIVLKVGRYTKHERETVQQFTKSFGEEAFRYAVVLFTHGDQLSAGQKIEDFVEESEELNELVQKCGGRCHVVDNKCRNSSMQVELLLNTIEEMARRNGGGCYTNEMLQAVERKIQEEQEKIRMEGKKRRLPELEIRQQAKRRVEWMMVRNKFLAGTTGFLVGAFLAFSLLKAVPASPAMSVLAGIGAAGGAFVGADVALDPDASAGEVIIRAAEETFTTGQKILRFRR</sequence>
<keyword evidence="3" id="KW-0342">GTP-binding</keyword>
<dbReference type="InterPro" id="IPR006703">
    <property type="entry name" value="G_AIG1"/>
</dbReference>
<dbReference type="PANTHER" id="PTHR10903:SF62">
    <property type="entry name" value="GTPASE IMAP FAMILY MEMBER 4-LIKE-RELATED"/>
    <property type="match status" value="1"/>
</dbReference>
<dbReference type="AlphaFoldDB" id="A0AAY4BP84"/>
<dbReference type="SUPFAM" id="SSF52540">
    <property type="entry name" value="P-loop containing nucleoside triphosphate hydrolases"/>
    <property type="match status" value="1"/>
</dbReference>
<feature type="domain" description="AIG1-type G" evidence="5">
    <location>
        <begin position="1"/>
        <end position="201"/>
    </location>
</feature>
<feature type="transmembrane region" description="Helical" evidence="4">
    <location>
        <begin position="269"/>
        <end position="289"/>
    </location>
</feature>
<protein>
    <recommendedName>
        <fullName evidence="5">AIG1-type G domain-containing protein</fullName>
    </recommendedName>
</protein>
<evidence type="ECO:0000256" key="4">
    <source>
        <dbReference type="SAM" id="Phobius"/>
    </source>
</evidence>
<evidence type="ECO:0000256" key="3">
    <source>
        <dbReference type="ARBA" id="ARBA00023134"/>
    </source>
</evidence>
<dbReference type="FunFam" id="3.40.50.300:FF:000366">
    <property type="entry name" value="GTPase, IMAP family member 2"/>
    <property type="match status" value="1"/>
</dbReference>
<organism evidence="6 7">
    <name type="scientific">Denticeps clupeoides</name>
    <name type="common">denticle herring</name>
    <dbReference type="NCBI Taxonomy" id="299321"/>
    <lineage>
        <taxon>Eukaryota</taxon>
        <taxon>Metazoa</taxon>
        <taxon>Chordata</taxon>
        <taxon>Craniata</taxon>
        <taxon>Vertebrata</taxon>
        <taxon>Euteleostomi</taxon>
        <taxon>Actinopterygii</taxon>
        <taxon>Neopterygii</taxon>
        <taxon>Teleostei</taxon>
        <taxon>Clupei</taxon>
        <taxon>Clupeiformes</taxon>
        <taxon>Denticipitoidei</taxon>
        <taxon>Denticipitidae</taxon>
        <taxon>Denticeps</taxon>
    </lineage>
</organism>
<dbReference type="Proteomes" id="UP000694580">
    <property type="component" value="Unplaced"/>
</dbReference>
<keyword evidence="7" id="KW-1185">Reference proteome</keyword>
<dbReference type="Gene3D" id="3.40.50.300">
    <property type="entry name" value="P-loop containing nucleotide triphosphate hydrolases"/>
    <property type="match status" value="1"/>
</dbReference>
<comment type="similarity">
    <text evidence="1">Belongs to the TRAFAC class TrmE-Era-EngA-EngB-Septin-like GTPase superfamily. AIG1/Toc34/Toc159-like paraseptin GTPase family. IAN subfamily.</text>
</comment>
<reference evidence="6" key="2">
    <citation type="submission" date="2025-09" db="UniProtKB">
        <authorList>
            <consortium name="Ensembl"/>
        </authorList>
    </citation>
    <scope>IDENTIFICATION</scope>
</reference>
<dbReference type="InterPro" id="IPR027417">
    <property type="entry name" value="P-loop_NTPase"/>
</dbReference>
<dbReference type="PANTHER" id="PTHR10903">
    <property type="entry name" value="GTPASE, IMAP FAMILY MEMBER-RELATED"/>
    <property type="match status" value="1"/>
</dbReference>
<name>A0AAY4BP84_9TELE</name>
<dbReference type="GO" id="GO:0005525">
    <property type="term" value="F:GTP binding"/>
    <property type="evidence" value="ECO:0007669"/>
    <property type="project" value="UniProtKB-KW"/>
</dbReference>
<dbReference type="PROSITE" id="PS51720">
    <property type="entry name" value="G_AIG1"/>
    <property type="match status" value="1"/>
</dbReference>
<keyword evidence="4" id="KW-0812">Transmembrane</keyword>
<dbReference type="CDD" id="cd01852">
    <property type="entry name" value="AIG1"/>
    <property type="match status" value="1"/>
</dbReference>
<feature type="transmembrane region" description="Helical" evidence="4">
    <location>
        <begin position="242"/>
        <end position="263"/>
    </location>
</feature>